<dbReference type="AlphaFoldDB" id="A0A4Q5C4V4"/>
<dbReference type="PROSITE" id="PS00445">
    <property type="entry name" value="FGGY_KINASES_2"/>
    <property type="match status" value="1"/>
</dbReference>
<dbReference type="PROSITE" id="PS00933">
    <property type="entry name" value="FGGY_KINASES_1"/>
    <property type="match status" value="1"/>
</dbReference>
<comment type="similarity">
    <text evidence="1 4">Belongs to the FGGY kinase family.</text>
</comment>
<dbReference type="InterPro" id="IPR018485">
    <property type="entry name" value="FGGY_C"/>
</dbReference>
<dbReference type="InterPro" id="IPR018483">
    <property type="entry name" value="Carb_kinase_FGGY_CS"/>
</dbReference>
<dbReference type="RefSeq" id="WP_009242986.1">
    <property type="nucleotide sequence ID" value="NZ_AP028249.1"/>
</dbReference>
<dbReference type="PANTHER" id="PTHR43095">
    <property type="entry name" value="SUGAR KINASE"/>
    <property type="match status" value="1"/>
</dbReference>
<name>A0A4Q5C4V4_9FIRM</name>
<dbReference type="SUPFAM" id="SSF53067">
    <property type="entry name" value="Actin-like ATPase domain"/>
    <property type="match status" value="2"/>
</dbReference>
<dbReference type="CDD" id="cd07804">
    <property type="entry name" value="ASKHA_NBD_FGGY_RrXK-like"/>
    <property type="match status" value="1"/>
</dbReference>
<dbReference type="Gene3D" id="3.30.420.40">
    <property type="match status" value="2"/>
</dbReference>
<comment type="caution">
    <text evidence="7">The sequence shown here is derived from an EMBL/GenBank/DDBJ whole genome shotgun (WGS) entry which is preliminary data.</text>
</comment>
<organism evidence="7 8">
    <name type="scientific">[Ruminococcus] torques</name>
    <dbReference type="NCBI Taxonomy" id="33039"/>
    <lineage>
        <taxon>Bacteria</taxon>
        <taxon>Bacillati</taxon>
        <taxon>Bacillota</taxon>
        <taxon>Clostridia</taxon>
        <taxon>Lachnospirales</taxon>
        <taxon>Lachnospiraceae</taxon>
        <taxon>Mediterraneibacter</taxon>
    </lineage>
</organism>
<keyword evidence="2 4" id="KW-0808">Transferase</keyword>
<evidence type="ECO:0000259" key="6">
    <source>
        <dbReference type="Pfam" id="PF02782"/>
    </source>
</evidence>
<dbReference type="Pfam" id="PF00370">
    <property type="entry name" value="FGGY_N"/>
    <property type="match status" value="1"/>
</dbReference>
<sequence>MKEYYLGIDIGTYESRGMLIDENMIPVADCSVTHGMDHPQEGWFEHDADKVWWGDFCKLCRLLLEKSNIRSDEIRCVGTSALGTDCLPVDKDCNPLRPAILYGIDSRAEEEIKWLTQYYGDDVKKMFGHPICTGDTATKILWLKNHEPEVYEKTYKFLTGSSYLTAKLTGKYVIDQFLAKGSFRPLYNRDGTINKENCSLYCRPDQIAECAYSFEIAGTVTEEAAKESGLKKGTPVIVGTGDSTAEAISVGLVESGTVFFQYGSSMFYYYCVDRYVDDYVSANGNGSLKGGKEFTIPGTFCIGDGTNAAGTLTRWVRDTFYEEELKKERAGGENAYAVMAREAAEVEAGSEGLIILPYIYGERSPIQDAKASGMLFGLKGTHTRKQINRAALEAVGYSTLQHMILFDEMNLPPKSVITAGGGTKNAAWMQIICDMIGRQICIPKRYQCSAYGDAAMAALGDRRFRDFTELRDSLPKGKILVPNEKNHIYYKEHYKMFRDLYLNNKDMMHRI</sequence>
<accession>A0A4Q5C4V4</accession>
<reference evidence="7 8" key="1">
    <citation type="journal article" date="2019" name="Science, e1252229">
        <title>Invertible promoters mediate bacterial phase variation, antibiotic resistance, and host adaptation in the gut.</title>
        <authorList>
            <person name="Jiang X."/>
            <person name="Hall A.B."/>
            <person name="Arthur T.D."/>
            <person name="Plichta D.R."/>
            <person name="Covington C.T."/>
            <person name="Poyet M."/>
            <person name="Crothers J."/>
            <person name="Moses P.L."/>
            <person name="Tolonen A.C."/>
            <person name="Vlamakis H."/>
            <person name="Alm E.J."/>
            <person name="Xavier R.J."/>
        </authorList>
    </citation>
    <scope>NUCLEOTIDE SEQUENCE [LARGE SCALE GENOMIC DNA]</scope>
    <source>
        <strain evidence="8">aa_0143</strain>
    </source>
</reference>
<dbReference type="PANTHER" id="PTHR43095:SF5">
    <property type="entry name" value="XYLULOSE KINASE"/>
    <property type="match status" value="1"/>
</dbReference>
<dbReference type="GeneID" id="97330529"/>
<dbReference type="GO" id="GO:0005975">
    <property type="term" value="P:carbohydrate metabolic process"/>
    <property type="evidence" value="ECO:0007669"/>
    <property type="project" value="InterPro"/>
</dbReference>
<dbReference type="GO" id="GO:0016301">
    <property type="term" value="F:kinase activity"/>
    <property type="evidence" value="ECO:0007669"/>
    <property type="project" value="UniProtKB-KW"/>
</dbReference>
<dbReference type="Pfam" id="PF02782">
    <property type="entry name" value="FGGY_C"/>
    <property type="match status" value="1"/>
</dbReference>
<protein>
    <submittedName>
        <fullName evidence="7">Carbohydrate kinase</fullName>
    </submittedName>
</protein>
<dbReference type="InterPro" id="IPR018484">
    <property type="entry name" value="FGGY_N"/>
</dbReference>
<dbReference type="GO" id="GO:0016773">
    <property type="term" value="F:phosphotransferase activity, alcohol group as acceptor"/>
    <property type="evidence" value="ECO:0007669"/>
    <property type="project" value="InterPro"/>
</dbReference>
<gene>
    <name evidence="7" type="ORF">EAI93_10055</name>
</gene>
<dbReference type="InterPro" id="IPR050406">
    <property type="entry name" value="FGGY_Carb_Kinase"/>
</dbReference>
<feature type="domain" description="Carbohydrate kinase FGGY C-terminal" evidence="6">
    <location>
        <begin position="296"/>
        <end position="459"/>
    </location>
</feature>
<keyword evidence="3 4" id="KW-0418">Kinase</keyword>
<evidence type="ECO:0000256" key="3">
    <source>
        <dbReference type="ARBA" id="ARBA00022777"/>
    </source>
</evidence>
<evidence type="ECO:0000259" key="5">
    <source>
        <dbReference type="Pfam" id="PF00370"/>
    </source>
</evidence>
<evidence type="ECO:0000256" key="2">
    <source>
        <dbReference type="ARBA" id="ARBA00022679"/>
    </source>
</evidence>
<evidence type="ECO:0000256" key="4">
    <source>
        <dbReference type="RuleBase" id="RU003733"/>
    </source>
</evidence>
<evidence type="ECO:0000313" key="7">
    <source>
        <dbReference type="EMBL" id="RYS78900.1"/>
    </source>
</evidence>
<feature type="domain" description="Carbohydrate kinase FGGY N-terminal" evidence="5">
    <location>
        <begin position="4"/>
        <end position="247"/>
    </location>
</feature>
<dbReference type="Proteomes" id="UP000292665">
    <property type="component" value="Unassembled WGS sequence"/>
</dbReference>
<evidence type="ECO:0000313" key="8">
    <source>
        <dbReference type="Proteomes" id="UP000292665"/>
    </source>
</evidence>
<proteinExistence type="inferred from homology"/>
<dbReference type="EMBL" id="RCYR01000020">
    <property type="protein sequence ID" value="RYS78900.1"/>
    <property type="molecule type" value="Genomic_DNA"/>
</dbReference>
<dbReference type="InterPro" id="IPR000577">
    <property type="entry name" value="Carb_kinase_FGGY"/>
</dbReference>
<dbReference type="InterPro" id="IPR043129">
    <property type="entry name" value="ATPase_NBD"/>
</dbReference>
<evidence type="ECO:0000256" key="1">
    <source>
        <dbReference type="ARBA" id="ARBA00009156"/>
    </source>
</evidence>
<dbReference type="PIRSF" id="PIRSF000538">
    <property type="entry name" value="GlpK"/>
    <property type="match status" value="1"/>
</dbReference>